<dbReference type="PANTHER" id="PTHR30004">
    <property type="entry name" value="4-HYDROXYTHREONINE-4-PHOSPHATE DEHYDROGENASE"/>
    <property type="match status" value="1"/>
</dbReference>
<keyword evidence="3" id="KW-0520">NAD</keyword>
<dbReference type="GO" id="GO:0046872">
    <property type="term" value="F:metal ion binding"/>
    <property type="evidence" value="ECO:0007669"/>
    <property type="project" value="UniProtKB-KW"/>
</dbReference>
<organism evidence="4">
    <name type="scientific">bioreactor metagenome</name>
    <dbReference type="NCBI Taxonomy" id="1076179"/>
    <lineage>
        <taxon>unclassified sequences</taxon>
        <taxon>metagenomes</taxon>
        <taxon>ecological metagenomes</taxon>
    </lineage>
</organism>
<dbReference type="SUPFAM" id="SSF53659">
    <property type="entry name" value="Isocitrate/Isopropylmalate dehydrogenase-like"/>
    <property type="match status" value="1"/>
</dbReference>
<gene>
    <name evidence="4" type="primary">pdxA2_2</name>
    <name evidence="4" type="ORF">SDC9_20545</name>
</gene>
<keyword evidence="2 4" id="KW-0560">Oxidoreductase</keyword>
<proteinExistence type="predicted"/>
<evidence type="ECO:0000256" key="3">
    <source>
        <dbReference type="ARBA" id="ARBA00023027"/>
    </source>
</evidence>
<dbReference type="Gene3D" id="3.40.718.10">
    <property type="entry name" value="Isopropylmalate Dehydrogenase"/>
    <property type="match status" value="1"/>
</dbReference>
<sequence length="353" mass="38948">MSENDKRPVVGITHGDINSISYEIIIKSFVDNRIFELITPVVYGSSKIASYHRKMLNVSDFSFNLIKKADMANPKRANIVNIHDQEVKIEMGKSTQIAGELALLALENATEDLKKGLIDVLVTAPINKQNIQSKDFHFPGHTEYLANKFGATDYLMLMVSNKLRIGVVTGHIPLREVAGQITEELLLRKIRILHQSLVQDFAIQSPRIALLGINPHAGDNGLLGSEETNVITPAIQKAFGSGMMVFGPFPADGFFGSSNYTQFDGILAMYHDQGMLPFKTLSFDSGVNFTAGLPVVRTSPAHGTAYEIAGKDMASPDSFRAALYLAADIYNNRRQYKEITANPLQLSKQETEK</sequence>
<dbReference type="InterPro" id="IPR005255">
    <property type="entry name" value="PdxA_fam"/>
</dbReference>
<comment type="caution">
    <text evidence="4">The sequence shown here is derived from an EMBL/GenBank/DDBJ whole genome shotgun (WGS) entry which is preliminary data.</text>
</comment>
<keyword evidence="1" id="KW-0479">Metal-binding</keyword>
<evidence type="ECO:0000256" key="2">
    <source>
        <dbReference type="ARBA" id="ARBA00023002"/>
    </source>
</evidence>
<dbReference type="AlphaFoldDB" id="A0A644U717"/>
<dbReference type="EMBL" id="VSSQ01000082">
    <property type="protein sequence ID" value="MPL74728.1"/>
    <property type="molecule type" value="Genomic_DNA"/>
</dbReference>
<dbReference type="PANTHER" id="PTHR30004:SF6">
    <property type="entry name" value="D-THREONATE 4-PHOSPHATE DEHYDROGENASE"/>
    <property type="match status" value="1"/>
</dbReference>
<name>A0A644U717_9ZZZZ</name>
<accession>A0A644U717</accession>
<dbReference type="GO" id="GO:0051287">
    <property type="term" value="F:NAD binding"/>
    <property type="evidence" value="ECO:0007669"/>
    <property type="project" value="InterPro"/>
</dbReference>
<dbReference type="Pfam" id="PF04166">
    <property type="entry name" value="PdxA"/>
    <property type="match status" value="1"/>
</dbReference>
<evidence type="ECO:0000313" key="4">
    <source>
        <dbReference type="EMBL" id="MPL74728.1"/>
    </source>
</evidence>
<dbReference type="NCBIfam" id="TIGR00557">
    <property type="entry name" value="pdxA"/>
    <property type="match status" value="1"/>
</dbReference>
<dbReference type="GO" id="GO:0016491">
    <property type="term" value="F:oxidoreductase activity"/>
    <property type="evidence" value="ECO:0007669"/>
    <property type="project" value="UniProtKB-KW"/>
</dbReference>
<reference evidence="4" key="1">
    <citation type="submission" date="2019-08" db="EMBL/GenBank/DDBJ databases">
        <authorList>
            <person name="Kucharzyk K."/>
            <person name="Murdoch R.W."/>
            <person name="Higgins S."/>
            <person name="Loffler F."/>
        </authorList>
    </citation>
    <scope>NUCLEOTIDE SEQUENCE</scope>
</reference>
<dbReference type="EC" id="1.1.1.408" evidence="4"/>
<protein>
    <submittedName>
        <fullName evidence="4">D-threonate 4-phosphate dehydrogenase</fullName>
        <ecNumber evidence="4">1.1.1.408</ecNumber>
    </submittedName>
</protein>
<evidence type="ECO:0000256" key="1">
    <source>
        <dbReference type="ARBA" id="ARBA00022723"/>
    </source>
</evidence>